<dbReference type="Gene3D" id="3.90.1750.10">
    <property type="entry name" value="Hect, E3 ligase catalytic domains"/>
    <property type="match status" value="1"/>
</dbReference>
<keyword evidence="11" id="KW-1185">Reference proteome</keyword>
<dbReference type="EMBL" id="BRXX01000048">
    <property type="protein sequence ID" value="GMH85361.1"/>
    <property type="molecule type" value="Genomic_DNA"/>
</dbReference>
<dbReference type="InterPro" id="IPR013783">
    <property type="entry name" value="Ig-like_fold"/>
</dbReference>
<dbReference type="EC" id="2.3.2.26" evidence="3"/>
<comment type="caution">
    <text evidence="10">The sequence shown here is derived from an EMBL/GenBank/DDBJ whole genome shotgun (WGS) entry which is preliminary data.</text>
</comment>
<reference evidence="11" key="1">
    <citation type="journal article" date="2023" name="Commun. Biol.">
        <title>Genome analysis of Parmales, the sister group of diatoms, reveals the evolutionary specialization of diatoms from phago-mixotrophs to photoautotrophs.</title>
        <authorList>
            <person name="Ban H."/>
            <person name="Sato S."/>
            <person name="Yoshikawa S."/>
            <person name="Yamada K."/>
            <person name="Nakamura Y."/>
            <person name="Ichinomiya M."/>
            <person name="Sato N."/>
            <person name="Blanc-Mathieu R."/>
            <person name="Endo H."/>
            <person name="Kuwata A."/>
            <person name="Ogata H."/>
        </authorList>
    </citation>
    <scope>NUCLEOTIDE SEQUENCE [LARGE SCALE GENOMIC DNA]</scope>
    <source>
        <strain evidence="11">NIES 3699</strain>
    </source>
</reference>
<dbReference type="CDD" id="cd00063">
    <property type="entry name" value="FN3"/>
    <property type="match status" value="2"/>
</dbReference>
<dbReference type="AlphaFoldDB" id="A0A9W7B711"/>
<evidence type="ECO:0000256" key="3">
    <source>
        <dbReference type="ARBA" id="ARBA00012485"/>
    </source>
</evidence>
<evidence type="ECO:0000256" key="7">
    <source>
        <dbReference type="SAM" id="MobiDB-lite"/>
    </source>
</evidence>
<comment type="catalytic activity">
    <reaction evidence="1">
        <text>S-ubiquitinyl-[E2 ubiquitin-conjugating enzyme]-L-cysteine + [acceptor protein]-L-lysine = [E2 ubiquitin-conjugating enzyme]-L-cysteine + N(6)-ubiquitinyl-[acceptor protein]-L-lysine.</text>
        <dbReference type="EC" id="2.3.2.26"/>
    </reaction>
</comment>
<dbReference type="Gene3D" id="2.60.40.10">
    <property type="entry name" value="Immunoglobulins"/>
    <property type="match status" value="2"/>
</dbReference>
<evidence type="ECO:0000256" key="1">
    <source>
        <dbReference type="ARBA" id="ARBA00000885"/>
    </source>
</evidence>
<dbReference type="SMART" id="SM00119">
    <property type="entry name" value="HECTc"/>
    <property type="match status" value="1"/>
</dbReference>
<feature type="domain" description="Fibronectin type-III" evidence="9">
    <location>
        <begin position="211"/>
        <end position="310"/>
    </location>
</feature>
<keyword evidence="5 6" id="KW-0833">Ubl conjugation pathway</keyword>
<dbReference type="GO" id="GO:0061630">
    <property type="term" value="F:ubiquitin protein ligase activity"/>
    <property type="evidence" value="ECO:0007669"/>
    <property type="project" value="UniProtKB-EC"/>
</dbReference>
<dbReference type="InterPro" id="IPR000569">
    <property type="entry name" value="HECT_dom"/>
</dbReference>
<dbReference type="CDD" id="cd00078">
    <property type="entry name" value="HECTc"/>
    <property type="match status" value="1"/>
</dbReference>
<comment type="pathway">
    <text evidence="2">Protein modification; protein ubiquitination.</text>
</comment>
<keyword evidence="4" id="KW-0808">Transferase</keyword>
<evidence type="ECO:0000313" key="11">
    <source>
        <dbReference type="Proteomes" id="UP001165160"/>
    </source>
</evidence>
<dbReference type="PANTHER" id="PTHR11254:SF67">
    <property type="entry name" value="E3 UBIQUITIN-PROTEIN LIGASE HUWE1"/>
    <property type="match status" value="1"/>
</dbReference>
<dbReference type="InterPro" id="IPR003961">
    <property type="entry name" value="FN3_dom"/>
</dbReference>
<dbReference type="Proteomes" id="UP001165160">
    <property type="component" value="Unassembled WGS sequence"/>
</dbReference>
<evidence type="ECO:0000259" key="8">
    <source>
        <dbReference type="PROSITE" id="PS50237"/>
    </source>
</evidence>
<dbReference type="InterPro" id="IPR050409">
    <property type="entry name" value="E3_ubiq-protein_ligase"/>
</dbReference>
<evidence type="ECO:0000256" key="2">
    <source>
        <dbReference type="ARBA" id="ARBA00004906"/>
    </source>
</evidence>
<feature type="domain" description="HECT" evidence="8">
    <location>
        <begin position="531"/>
        <end position="859"/>
    </location>
</feature>
<dbReference type="Gene3D" id="3.30.2160.10">
    <property type="entry name" value="Hect, E3 ligase catalytic domain"/>
    <property type="match status" value="1"/>
</dbReference>
<protein>
    <recommendedName>
        <fullName evidence="3">HECT-type E3 ubiquitin transferase</fullName>
        <ecNumber evidence="3">2.3.2.26</ecNumber>
    </recommendedName>
</protein>
<evidence type="ECO:0000256" key="4">
    <source>
        <dbReference type="ARBA" id="ARBA00022679"/>
    </source>
</evidence>
<accession>A0A9W7B711</accession>
<evidence type="ECO:0000256" key="6">
    <source>
        <dbReference type="PROSITE-ProRule" id="PRU00104"/>
    </source>
</evidence>
<feature type="region of interest" description="Disordered" evidence="7">
    <location>
        <begin position="1"/>
        <end position="51"/>
    </location>
</feature>
<feature type="domain" description="Fibronectin type-III" evidence="9">
    <location>
        <begin position="311"/>
        <end position="404"/>
    </location>
</feature>
<dbReference type="SMART" id="SM00060">
    <property type="entry name" value="FN3"/>
    <property type="match status" value="2"/>
</dbReference>
<evidence type="ECO:0000313" key="10">
    <source>
        <dbReference type="EMBL" id="GMH85361.1"/>
    </source>
</evidence>
<dbReference type="Pfam" id="PF00041">
    <property type="entry name" value="fn3"/>
    <property type="match status" value="2"/>
</dbReference>
<sequence length="859" mass="98624">MGNRGSVIGPKANSIQTNHRSEREPVVHTGANEDGADENGKPPTTPKRNSLFFSTSNSNSNFYMSDTELAVLAERTRLREKSTKYVLDYIYYGIPCNVKGVIKNASPPSVGSPSKRRHSSPTKETFLMTEPDMTFITIDRHEVLRNRNEMMGVTDTEADVNVVDVKNEYYNYPEACSVDRFGNILVSIRDEKEQRRIDGQALDKLKDRPMTPRKPYIVGVEMNSITLGWYATDEGTGLVDQYHVEYMELGKPDAGFKVLVVREWAREDDLLHCMENLPPNTSYVFKVKSRNRVGWSDESEVSDVATTEAGPPDRPNKCFATMVTPEMVHLHWHAPRDNGARITNFILRGKRVGGIFKEVYNDRGQSYVASDVEGGCQYLYEVRAVNKMGKSPWSANFIVQVPAEVDPDAIVDVTQELRKGHLWLECWDGKDERQFWFHTITGNRQLKPPQEWVEYKEQLALEKERNAHLRKEKVQEDMDPAVKFRMKRFKFFKELRKYNNASTVKDPPLNNLKIRRTHLFSDTLTIFTHYGKKDLMKKTKIIFNGEDGIDSGGLTKDWYLGLSRSLSVKAHKIFAASANGNLEIHQESGCSPTSLQKFKFAGMVLGKALYDRQFLDMPLTKVFYKLILNQDVTTNDLMEVDETLSKSLAWMMENDVTNVIFETFSVEVVDPETKRKDRMPLCENGENRDVDEDNKAEYVKLMAEWRLKFSVIMQLEAFKSGLNLLVPDHLLSQFTIPELTLLFNGKKNISVDEIRAYTIYQGKINASSKICLWFWQLLRDFDDTYKMKLLRFITGSDRVPLDGFSPPFNLTDGEDMTHDMLPRSHTCFNQIVLPRYKNYEEMKGKVKTAIDNTEGFDLT</sequence>
<name>A0A9W7B711_9STRA</name>
<evidence type="ECO:0000256" key="5">
    <source>
        <dbReference type="ARBA" id="ARBA00022786"/>
    </source>
</evidence>
<feature type="active site" description="Glycyl thioester intermediate" evidence="6">
    <location>
        <position position="827"/>
    </location>
</feature>
<dbReference type="Pfam" id="PF00632">
    <property type="entry name" value="HECT"/>
    <property type="match status" value="1"/>
</dbReference>
<dbReference type="InterPro" id="IPR036116">
    <property type="entry name" value="FN3_sf"/>
</dbReference>
<dbReference type="PROSITE" id="PS50237">
    <property type="entry name" value="HECT"/>
    <property type="match status" value="1"/>
</dbReference>
<dbReference type="PANTHER" id="PTHR11254">
    <property type="entry name" value="HECT DOMAIN UBIQUITIN-PROTEIN LIGASE"/>
    <property type="match status" value="1"/>
</dbReference>
<dbReference type="InterPro" id="IPR035983">
    <property type="entry name" value="Hect_E3_ubiquitin_ligase"/>
</dbReference>
<dbReference type="PROSITE" id="PS50853">
    <property type="entry name" value="FN3"/>
    <property type="match status" value="2"/>
</dbReference>
<gene>
    <name evidence="10" type="ORF">TrVE_jg306</name>
</gene>
<proteinExistence type="predicted"/>
<evidence type="ECO:0000259" key="9">
    <source>
        <dbReference type="PROSITE" id="PS50853"/>
    </source>
</evidence>
<organism evidence="10 11">
    <name type="scientific">Triparma verrucosa</name>
    <dbReference type="NCBI Taxonomy" id="1606542"/>
    <lineage>
        <taxon>Eukaryota</taxon>
        <taxon>Sar</taxon>
        <taxon>Stramenopiles</taxon>
        <taxon>Ochrophyta</taxon>
        <taxon>Bolidophyceae</taxon>
        <taxon>Parmales</taxon>
        <taxon>Triparmaceae</taxon>
        <taxon>Triparma</taxon>
    </lineage>
</organism>
<dbReference type="GO" id="GO:0006511">
    <property type="term" value="P:ubiquitin-dependent protein catabolic process"/>
    <property type="evidence" value="ECO:0007669"/>
    <property type="project" value="TreeGrafter"/>
</dbReference>
<dbReference type="GO" id="GO:0005737">
    <property type="term" value="C:cytoplasm"/>
    <property type="evidence" value="ECO:0007669"/>
    <property type="project" value="TreeGrafter"/>
</dbReference>
<dbReference type="Gene3D" id="3.30.2410.10">
    <property type="entry name" value="Hect, E3 ligase catalytic domain"/>
    <property type="match status" value="1"/>
</dbReference>
<dbReference type="SUPFAM" id="SSF49265">
    <property type="entry name" value="Fibronectin type III"/>
    <property type="match status" value="1"/>
</dbReference>
<dbReference type="GO" id="GO:0000209">
    <property type="term" value="P:protein polyubiquitination"/>
    <property type="evidence" value="ECO:0007669"/>
    <property type="project" value="TreeGrafter"/>
</dbReference>
<dbReference type="SUPFAM" id="SSF56204">
    <property type="entry name" value="Hect, E3 ligase catalytic domain"/>
    <property type="match status" value="1"/>
</dbReference>